<dbReference type="GO" id="GO:0051896">
    <property type="term" value="P:regulation of phosphatidylinositol 3-kinase/protein kinase B signal transduction"/>
    <property type="evidence" value="ECO:0007669"/>
    <property type="project" value="UniProtKB-ARBA"/>
</dbReference>
<protein>
    <recommendedName>
        <fullName evidence="4">DJ-1/PfpI domain-containing protein</fullName>
    </recommendedName>
</protein>
<accession>A0AAV8VS57</accession>
<dbReference type="GO" id="GO:0006979">
    <property type="term" value="P:response to oxidative stress"/>
    <property type="evidence" value="ECO:0007669"/>
    <property type="project" value="UniProtKB-ARBA"/>
</dbReference>
<comment type="subcellular location">
    <subcellularLocation>
        <location evidence="1">Cytoplasm</location>
    </subcellularLocation>
</comment>
<dbReference type="Gene3D" id="3.40.50.880">
    <property type="match status" value="1"/>
</dbReference>
<organism evidence="5 6">
    <name type="scientific">Exocentrus adspersus</name>
    <dbReference type="NCBI Taxonomy" id="1586481"/>
    <lineage>
        <taxon>Eukaryota</taxon>
        <taxon>Metazoa</taxon>
        <taxon>Ecdysozoa</taxon>
        <taxon>Arthropoda</taxon>
        <taxon>Hexapoda</taxon>
        <taxon>Insecta</taxon>
        <taxon>Pterygota</taxon>
        <taxon>Neoptera</taxon>
        <taxon>Endopterygota</taxon>
        <taxon>Coleoptera</taxon>
        <taxon>Polyphaga</taxon>
        <taxon>Cucujiformia</taxon>
        <taxon>Chrysomeloidea</taxon>
        <taxon>Cerambycidae</taxon>
        <taxon>Lamiinae</taxon>
        <taxon>Acanthocinini</taxon>
        <taxon>Exocentrus</taxon>
    </lineage>
</organism>
<dbReference type="PANTHER" id="PTHR48094">
    <property type="entry name" value="PROTEIN/NUCLEIC ACID DEGLYCASE DJ-1-RELATED"/>
    <property type="match status" value="1"/>
</dbReference>
<dbReference type="InterPro" id="IPR006287">
    <property type="entry name" value="DJ-1"/>
</dbReference>
<keyword evidence="2" id="KW-0963">Cytoplasm</keyword>
<evidence type="ECO:0000256" key="2">
    <source>
        <dbReference type="ARBA" id="ARBA00022490"/>
    </source>
</evidence>
<evidence type="ECO:0000313" key="6">
    <source>
        <dbReference type="Proteomes" id="UP001159042"/>
    </source>
</evidence>
<comment type="caution">
    <text evidence="5">The sequence shown here is derived from an EMBL/GenBank/DDBJ whole genome shotgun (WGS) entry which is preliminary data.</text>
</comment>
<evidence type="ECO:0000259" key="4">
    <source>
        <dbReference type="Pfam" id="PF01965"/>
    </source>
</evidence>
<evidence type="ECO:0000256" key="1">
    <source>
        <dbReference type="ARBA" id="ARBA00004496"/>
    </source>
</evidence>
<feature type="domain" description="DJ-1/PfpI" evidence="4">
    <location>
        <begin position="3"/>
        <end position="166"/>
    </location>
</feature>
<gene>
    <name evidence="5" type="ORF">NQ315_002255</name>
</gene>
<dbReference type="InterPro" id="IPR029062">
    <property type="entry name" value="Class_I_gatase-like"/>
</dbReference>
<dbReference type="GO" id="GO:0005634">
    <property type="term" value="C:nucleus"/>
    <property type="evidence" value="ECO:0007669"/>
    <property type="project" value="TreeGrafter"/>
</dbReference>
<dbReference type="GO" id="GO:1903189">
    <property type="term" value="P:glyoxal metabolic process"/>
    <property type="evidence" value="ECO:0007669"/>
    <property type="project" value="TreeGrafter"/>
</dbReference>
<dbReference type="FunFam" id="3.40.50.880:FF:000022">
    <property type="entry name" value="protein deglycase DJ-1"/>
    <property type="match status" value="1"/>
</dbReference>
<evidence type="ECO:0000256" key="3">
    <source>
        <dbReference type="ARBA" id="ARBA00023097"/>
    </source>
</evidence>
<dbReference type="GO" id="GO:0046295">
    <property type="term" value="P:glycolate biosynthetic process"/>
    <property type="evidence" value="ECO:0007669"/>
    <property type="project" value="TreeGrafter"/>
</dbReference>
<dbReference type="Pfam" id="PF01965">
    <property type="entry name" value="DJ-1_PfpI"/>
    <property type="match status" value="1"/>
</dbReference>
<reference evidence="5 6" key="1">
    <citation type="journal article" date="2023" name="Insect Mol. Biol.">
        <title>Genome sequencing provides insights into the evolution of gene families encoding plant cell wall-degrading enzymes in longhorned beetles.</title>
        <authorList>
            <person name="Shin N.R."/>
            <person name="Okamura Y."/>
            <person name="Kirsch R."/>
            <person name="Pauchet Y."/>
        </authorList>
    </citation>
    <scope>NUCLEOTIDE SEQUENCE [LARGE SCALE GENOMIC DNA]</scope>
    <source>
        <strain evidence="5">EAD_L_NR</strain>
    </source>
</reference>
<dbReference type="InterPro" id="IPR050325">
    <property type="entry name" value="Prot/Nucl_acid_deglycase"/>
</dbReference>
<dbReference type="InterPro" id="IPR002818">
    <property type="entry name" value="DJ-1/PfpI"/>
</dbReference>
<keyword evidence="6" id="KW-1185">Reference proteome</keyword>
<sequence>MSRRALVLLAPGSEEMEVVICVDLLRRGGIEVSLAGLCDASDLVTCSKGVTIKPDIHLSEARGQFDVVVLPGGVGGTQSLARSKEVGRLLKQQEQEGRYIATLCTGPTVLKAHQIGLGKRITSHPSAKEKLHDVYDYKEDNVVIDGNVISCRGPGTAFEFALTLIEALISKDKAMDVAKAMDICTT</sequence>
<name>A0AAV8VS57_9CUCU</name>
<dbReference type="EMBL" id="JANEYG010000034">
    <property type="protein sequence ID" value="KAJ8917238.1"/>
    <property type="molecule type" value="Genomic_DNA"/>
</dbReference>
<keyword evidence="3" id="KW-0558">Oxidation</keyword>
<dbReference type="Proteomes" id="UP001159042">
    <property type="component" value="Unassembled WGS sequence"/>
</dbReference>
<dbReference type="SUPFAM" id="SSF52317">
    <property type="entry name" value="Class I glutamine amidotransferase-like"/>
    <property type="match status" value="1"/>
</dbReference>
<dbReference type="NCBIfam" id="TIGR01383">
    <property type="entry name" value="not_thiJ"/>
    <property type="match status" value="1"/>
</dbReference>
<dbReference type="PANTHER" id="PTHR48094:SF12">
    <property type="entry name" value="PARKINSON DISEASE PROTEIN 7 HOMOLOG"/>
    <property type="match status" value="1"/>
</dbReference>
<dbReference type="GO" id="GO:0005739">
    <property type="term" value="C:mitochondrion"/>
    <property type="evidence" value="ECO:0007669"/>
    <property type="project" value="TreeGrafter"/>
</dbReference>
<dbReference type="AlphaFoldDB" id="A0AAV8VS57"/>
<evidence type="ECO:0000313" key="5">
    <source>
        <dbReference type="EMBL" id="KAJ8917238.1"/>
    </source>
</evidence>
<dbReference type="CDD" id="cd03135">
    <property type="entry name" value="GATase1_DJ-1"/>
    <property type="match status" value="1"/>
</dbReference>
<proteinExistence type="predicted"/>